<accession>A0ACC1JKI0</accession>
<organism evidence="1 2">
    <name type="scientific">Coemansia nantahalensis</name>
    <dbReference type="NCBI Taxonomy" id="2789366"/>
    <lineage>
        <taxon>Eukaryota</taxon>
        <taxon>Fungi</taxon>
        <taxon>Fungi incertae sedis</taxon>
        <taxon>Zoopagomycota</taxon>
        <taxon>Kickxellomycotina</taxon>
        <taxon>Kickxellomycetes</taxon>
        <taxon>Kickxellales</taxon>
        <taxon>Kickxellaceae</taxon>
        <taxon>Coemansia</taxon>
    </lineage>
</organism>
<feature type="non-terminal residue" evidence="1">
    <location>
        <position position="81"/>
    </location>
</feature>
<protein>
    <submittedName>
        <fullName evidence="1">Uncharacterized protein</fullName>
    </submittedName>
</protein>
<gene>
    <name evidence="1" type="ORF">IWQ57_006118</name>
</gene>
<sequence length="81" mass="8393">MQAHNHLPQHSPIPGQSRQSMQPIGAGMAPPGMHVPAGMAPPPGSAALPNGSMQHLPPRSLAPSQGHMARQPRQPIPGQPP</sequence>
<proteinExistence type="predicted"/>
<evidence type="ECO:0000313" key="1">
    <source>
        <dbReference type="EMBL" id="KAJ2761177.1"/>
    </source>
</evidence>
<dbReference type="Proteomes" id="UP001140234">
    <property type="component" value="Unassembled WGS sequence"/>
</dbReference>
<name>A0ACC1JKI0_9FUNG</name>
<dbReference type="EMBL" id="JANBUJ010003294">
    <property type="protein sequence ID" value="KAJ2761177.1"/>
    <property type="molecule type" value="Genomic_DNA"/>
</dbReference>
<keyword evidence="2" id="KW-1185">Reference proteome</keyword>
<comment type="caution">
    <text evidence="1">The sequence shown here is derived from an EMBL/GenBank/DDBJ whole genome shotgun (WGS) entry which is preliminary data.</text>
</comment>
<reference evidence="1" key="1">
    <citation type="submission" date="2022-07" db="EMBL/GenBank/DDBJ databases">
        <title>Phylogenomic reconstructions and comparative analyses of Kickxellomycotina fungi.</title>
        <authorList>
            <person name="Reynolds N.K."/>
            <person name="Stajich J.E."/>
            <person name="Barry K."/>
            <person name="Grigoriev I.V."/>
            <person name="Crous P."/>
            <person name="Smith M.E."/>
        </authorList>
    </citation>
    <scope>NUCLEOTIDE SEQUENCE</scope>
    <source>
        <strain evidence="1">CBS 109366</strain>
    </source>
</reference>
<evidence type="ECO:0000313" key="2">
    <source>
        <dbReference type="Proteomes" id="UP001140234"/>
    </source>
</evidence>